<evidence type="ECO:0000259" key="5">
    <source>
        <dbReference type="Pfam" id="PF03446"/>
    </source>
</evidence>
<dbReference type="SUPFAM" id="SSF48179">
    <property type="entry name" value="6-phosphogluconate dehydrogenase C-terminal domain-like"/>
    <property type="match status" value="1"/>
</dbReference>
<dbReference type="InterPro" id="IPR015815">
    <property type="entry name" value="HIBADH-related"/>
</dbReference>
<evidence type="ECO:0008006" key="9">
    <source>
        <dbReference type="Google" id="ProtNLM"/>
    </source>
</evidence>
<accession>A0A2B7XPT2</accession>
<dbReference type="SUPFAM" id="SSF51735">
    <property type="entry name" value="NAD(P)-binding Rossmann-fold domains"/>
    <property type="match status" value="1"/>
</dbReference>
<evidence type="ECO:0000259" key="6">
    <source>
        <dbReference type="Pfam" id="PF14833"/>
    </source>
</evidence>
<keyword evidence="3" id="KW-0520">NAD</keyword>
<dbReference type="InterPro" id="IPR029154">
    <property type="entry name" value="HIBADH-like_NADP-bd"/>
</dbReference>
<dbReference type="PIRSF" id="PIRSF000103">
    <property type="entry name" value="HIBADH"/>
    <property type="match status" value="1"/>
</dbReference>
<keyword evidence="8" id="KW-1185">Reference proteome</keyword>
<evidence type="ECO:0000256" key="2">
    <source>
        <dbReference type="ARBA" id="ARBA00023002"/>
    </source>
</evidence>
<dbReference type="InterPro" id="IPR013328">
    <property type="entry name" value="6PGD_dom2"/>
</dbReference>
<dbReference type="EMBL" id="PDNB01000079">
    <property type="protein sequence ID" value="PGH10979.1"/>
    <property type="molecule type" value="Genomic_DNA"/>
</dbReference>
<comment type="caution">
    <text evidence="7">The sequence shown here is derived from an EMBL/GenBank/DDBJ whole genome shotgun (WGS) entry which is preliminary data.</text>
</comment>
<comment type="similarity">
    <text evidence="1">Belongs to the HIBADH-related family. NP60 subfamily.</text>
</comment>
<dbReference type="GO" id="GO:0050661">
    <property type="term" value="F:NADP binding"/>
    <property type="evidence" value="ECO:0007669"/>
    <property type="project" value="InterPro"/>
</dbReference>
<proteinExistence type="inferred from homology"/>
<dbReference type="PANTHER" id="PTHR43580:SF3">
    <property type="entry name" value="6-PHOSPHOGLUCONATE DEHYDROGENASE FAMILY PROTEIN (AFU_ORTHOLOGUE AFUA_2G11600)"/>
    <property type="match status" value="1"/>
</dbReference>
<protein>
    <recommendedName>
        <fullName evidence="9">6-phosphogluconate dehydrogenase NADP-binding domain-containing protein</fullName>
    </recommendedName>
</protein>
<dbReference type="PANTHER" id="PTHR43580">
    <property type="entry name" value="OXIDOREDUCTASE GLYR1-RELATED"/>
    <property type="match status" value="1"/>
</dbReference>
<reference evidence="7 8" key="1">
    <citation type="submission" date="2017-10" db="EMBL/GenBank/DDBJ databases">
        <title>Comparative genomics in systemic dimorphic fungi from Ajellomycetaceae.</title>
        <authorList>
            <person name="Munoz J.F."/>
            <person name="Mcewen J.G."/>
            <person name="Clay O.K."/>
            <person name="Cuomo C.A."/>
        </authorList>
    </citation>
    <scope>NUCLEOTIDE SEQUENCE [LARGE SCALE GENOMIC DNA]</scope>
    <source>
        <strain evidence="7 8">UAMH5409</strain>
    </source>
</reference>
<organism evidence="7 8">
    <name type="scientific">Helicocarpus griseus UAMH5409</name>
    <dbReference type="NCBI Taxonomy" id="1447875"/>
    <lineage>
        <taxon>Eukaryota</taxon>
        <taxon>Fungi</taxon>
        <taxon>Dikarya</taxon>
        <taxon>Ascomycota</taxon>
        <taxon>Pezizomycotina</taxon>
        <taxon>Eurotiomycetes</taxon>
        <taxon>Eurotiomycetidae</taxon>
        <taxon>Onygenales</taxon>
        <taxon>Ajellomycetaceae</taxon>
        <taxon>Helicocarpus</taxon>
    </lineage>
</organism>
<dbReference type="GO" id="GO:0051287">
    <property type="term" value="F:NAD binding"/>
    <property type="evidence" value="ECO:0007669"/>
    <property type="project" value="InterPro"/>
</dbReference>
<evidence type="ECO:0000256" key="3">
    <source>
        <dbReference type="ARBA" id="ARBA00023027"/>
    </source>
</evidence>
<evidence type="ECO:0000256" key="1">
    <source>
        <dbReference type="ARBA" id="ARBA00007598"/>
    </source>
</evidence>
<dbReference type="OrthoDB" id="435038at2759"/>
<dbReference type="Pfam" id="PF14833">
    <property type="entry name" value="NAD_binding_11"/>
    <property type="match status" value="1"/>
</dbReference>
<gene>
    <name evidence="7" type="ORF">AJ79_05130</name>
</gene>
<dbReference type="InterPro" id="IPR036291">
    <property type="entry name" value="NAD(P)-bd_dom_sf"/>
</dbReference>
<dbReference type="AlphaFoldDB" id="A0A2B7XPT2"/>
<dbReference type="InterPro" id="IPR006115">
    <property type="entry name" value="6PGDH_NADP-bd"/>
</dbReference>
<sequence length="323" mass="34607">MGDQIAWIGLGNMGRGMVRNLVSKYPLTNPLIIHNRTLARATTFAFTLPPPVTIATTITEAVKRANLIFICLGDDPAVSQTLTTAIETCNIAGKLFVDCSTVHPDSTRREAKLIESHGGLFVACPVFGAPAMADAGQLICVLAGKKELIERVKPFCAGVMGRANLDMSVLPTSMMTGGGDGSQEVAIEDPGRATMLKVLGNSLVLHMVEAIAEAMTVAEKSGLGVDPLHDLLELLFPGPYVGYSNRMRSGDYHKREEPLFAVDLARKDARHAMDMASAVGVRMKGVEVGDEYLQAVKRHQGEKGDIAAVYGAVREEAGLKFEN</sequence>
<feature type="active site" evidence="4">
    <location>
        <position position="197"/>
    </location>
</feature>
<evidence type="ECO:0000313" key="7">
    <source>
        <dbReference type="EMBL" id="PGH10979.1"/>
    </source>
</evidence>
<dbReference type="InterPro" id="IPR051265">
    <property type="entry name" value="HIBADH-related_NP60_sf"/>
</dbReference>
<dbReference type="STRING" id="1447875.A0A2B7XPT2"/>
<feature type="domain" description="6-phosphogluconate dehydrogenase NADP-binding" evidence="5">
    <location>
        <begin position="4"/>
        <end position="155"/>
    </location>
</feature>
<dbReference type="InterPro" id="IPR008927">
    <property type="entry name" value="6-PGluconate_DH-like_C_sf"/>
</dbReference>
<evidence type="ECO:0000256" key="4">
    <source>
        <dbReference type="PIRSR" id="PIRSR000103-1"/>
    </source>
</evidence>
<keyword evidence="2" id="KW-0560">Oxidoreductase</keyword>
<dbReference type="GO" id="GO:0016491">
    <property type="term" value="F:oxidoreductase activity"/>
    <property type="evidence" value="ECO:0007669"/>
    <property type="project" value="UniProtKB-KW"/>
</dbReference>
<dbReference type="Pfam" id="PF03446">
    <property type="entry name" value="NAD_binding_2"/>
    <property type="match status" value="1"/>
</dbReference>
<dbReference type="Gene3D" id="3.40.50.720">
    <property type="entry name" value="NAD(P)-binding Rossmann-like Domain"/>
    <property type="match status" value="1"/>
</dbReference>
<dbReference type="Gene3D" id="1.10.1040.10">
    <property type="entry name" value="N-(1-d-carboxylethyl)-l-norvaline Dehydrogenase, domain 2"/>
    <property type="match status" value="1"/>
</dbReference>
<name>A0A2B7XPT2_9EURO</name>
<dbReference type="Proteomes" id="UP000223968">
    <property type="component" value="Unassembled WGS sequence"/>
</dbReference>
<feature type="domain" description="3-hydroxyisobutyrate dehydrogenase-like NAD-binding" evidence="6">
    <location>
        <begin position="191"/>
        <end position="311"/>
    </location>
</feature>
<evidence type="ECO:0000313" key="8">
    <source>
        <dbReference type="Proteomes" id="UP000223968"/>
    </source>
</evidence>